<evidence type="ECO:0000313" key="2">
    <source>
        <dbReference type="Proteomes" id="UP000681967"/>
    </source>
</evidence>
<name>A0A8S3FEK1_9BILA</name>
<dbReference type="Proteomes" id="UP000681967">
    <property type="component" value="Unassembled WGS sequence"/>
</dbReference>
<protein>
    <submittedName>
        <fullName evidence="1">Uncharacterized protein</fullName>
    </submittedName>
</protein>
<proteinExistence type="predicted"/>
<sequence>MMPILEQAAVTHHHHGHGHQAFYHEQHISESSNKIELTLILPNGVPSVLNVDPNTPMMDLLVQAASLNKLNPSSYTLVALDSNQHVIHFKANQTVGQIGSSTISLHPKESAHSNSSSKIKTQPFEVCQKNVYSFIIKNPIK</sequence>
<dbReference type="GO" id="GO:0003785">
    <property type="term" value="F:actin monomer binding"/>
    <property type="evidence" value="ECO:0007669"/>
    <property type="project" value="InterPro"/>
</dbReference>
<reference evidence="1" key="1">
    <citation type="submission" date="2021-02" db="EMBL/GenBank/DDBJ databases">
        <authorList>
            <person name="Nowell W R."/>
        </authorList>
    </citation>
    <scope>NUCLEOTIDE SEQUENCE</scope>
</reference>
<gene>
    <name evidence="1" type="ORF">BYL167_LOCUS67041</name>
</gene>
<evidence type="ECO:0000313" key="1">
    <source>
        <dbReference type="EMBL" id="CAF5120760.1"/>
    </source>
</evidence>
<dbReference type="AlphaFoldDB" id="A0A8S3FEK1"/>
<dbReference type="EMBL" id="CAJOBH010244618">
    <property type="protein sequence ID" value="CAF5120760.1"/>
    <property type="molecule type" value="Genomic_DNA"/>
</dbReference>
<organism evidence="1 2">
    <name type="scientific">Rotaria magnacalcarata</name>
    <dbReference type="NCBI Taxonomy" id="392030"/>
    <lineage>
        <taxon>Eukaryota</taxon>
        <taxon>Metazoa</taxon>
        <taxon>Spiralia</taxon>
        <taxon>Gnathifera</taxon>
        <taxon>Rotifera</taxon>
        <taxon>Eurotatoria</taxon>
        <taxon>Bdelloidea</taxon>
        <taxon>Philodinida</taxon>
        <taxon>Philodinidae</taxon>
        <taxon>Rotaria</taxon>
    </lineage>
</organism>
<comment type="caution">
    <text evidence="1">The sequence shown here is derived from an EMBL/GenBank/DDBJ whole genome shotgun (WGS) entry which is preliminary data.</text>
</comment>
<dbReference type="InterPro" id="IPR039895">
    <property type="entry name" value="COBL-like"/>
</dbReference>
<accession>A0A8S3FEK1</accession>
<dbReference type="PANTHER" id="PTHR21557">
    <property type="entry name" value="CORDON-BLEU"/>
    <property type="match status" value="1"/>
</dbReference>
<dbReference type="PANTHER" id="PTHR21557:SF2">
    <property type="entry name" value="CORDON-BLEU PROTEIN-LIKE 1"/>
    <property type="match status" value="1"/>
</dbReference>